<evidence type="ECO:0000313" key="1">
    <source>
        <dbReference type="EMBL" id="CAB4161509.1"/>
    </source>
</evidence>
<dbReference type="EMBL" id="LR796712">
    <property type="protein sequence ID" value="CAB4161509.1"/>
    <property type="molecule type" value="Genomic_DNA"/>
</dbReference>
<protein>
    <recommendedName>
        <fullName evidence="3">Bacteriophage P22, Gp10, DNA-stabilising</fullName>
    </recommendedName>
</protein>
<dbReference type="EMBL" id="LR798336">
    <property type="protein sequence ID" value="CAB5224779.1"/>
    <property type="molecule type" value="Genomic_DNA"/>
</dbReference>
<accession>A0A6J7X537</accession>
<evidence type="ECO:0008006" key="3">
    <source>
        <dbReference type="Google" id="ProtNLM"/>
    </source>
</evidence>
<reference evidence="2" key="1">
    <citation type="submission" date="2020-05" db="EMBL/GenBank/DDBJ databases">
        <authorList>
            <person name="Chiriac C."/>
            <person name="Salcher M."/>
            <person name="Ghai R."/>
            <person name="Kavagutti S V."/>
        </authorList>
    </citation>
    <scope>NUCLEOTIDE SEQUENCE</scope>
</reference>
<sequence>MPSNLLDIVGAANPARYKKLNAEGTYNMIITDIDEDNKVEALVPYAGYQTAAEIVADLGARGFYISPNAQVMIAVFGRSVVSITASQPSSPTTPPFISYFQVGSMNTDTGFVYITENEAGQITLSDGVYNAIYNWKENSFENILPPFSPVHNAYMDGYTIYADGATNEFRLSALNNAAIYPAEYTGALQTKTANRCVAVAVNGRQLFVFGLTVTEVYFDNPSPNTGVVITMPYQRDSSINIDYGCINAATVKVGFGMVAWIGISEISNPVILVSTGGNPKVISTDGINFIMSNLKNPSNCYSFLFQQDGHIFYQTTWVDDNLTLIYDFKKDKFFYGTDTKLNYHIAKFVVYYKNTHYMLSSINNNLYELSSSIYTYDGEIIPRLRITKPKRTLSYQNFRIKELGIICETGNVEEDMVINLSISKDGGYSFGNNVARNLNPLGMRRKLVRWKCNMGTSRDWVFQFRFEGSSYFAIVSAYTEDNDDPPVN</sequence>
<proteinExistence type="predicted"/>
<evidence type="ECO:0000313" key="2">
    <source>
        <dbReference type="EMBL" id="CAB5224779.1"/>
    </source>
</evidence>
<name>A0A6J7X537_9CAUD</name>
<gene>
    <name evidence="1" type="ORF">UFOVP733_55</name>
    <name evidence="2" type="ORF">UFOVP743_4</name>
</gene>
<organism evidence="2">
    <name type="scientific">uncultured Caudovirales phage</name>
    <dbReference type="NCBI Taxonomy" id="2100421"/>
    <lineage>
        <taxon>Viruses</taxon>
        <taxon>Duplodnaviria</taxon>
        <taxon>Heunggongvirae</taxon>
        <taxon>Uroviricota</taxon>
        <taxon>Caudoviricetes</taxon>
        <taxon>Peduoviridae</taxon>
        <taxon>Maltschvirus</taxon>
        <taxon>Maltschvirus maltsch</taxon>
    </lineage>
</organism>